<dbReference type="CDD" id="cd01173">
    <property type="entry name" value="pyridoxal_pyridoxamine_kinase"/>
    <property type="match status" value="1"/>
</dbReference>
<sequence>MQTVLSIQSFVSHGCAGNSAAVFPLQRLGVTVLPVHTVLFSNHTGHPTWRGPLVPATDVSEIITGIDERGALTTTDAVLSGYLGSAEVGDVVLDAVNRTRRRNPEAVFLADPVMGDRDTGLYCRDEIPEFFREHVVPAADIMTPNLFELEQLTGGSLHGLDDVVAAAEELRRRGPAVVLVTSVVLDDAPDGLLRMLAVDEEGTWVVETPVLHRRFVGTGDLTAALFLAHWLTGGDTAEALGATASAVYSVLEQTDVMGEEELQLVAAQEQLVTPVNLFTPRALPRTC</sequence>
<gene>
    <name evidence="7" type="primary">pdxY</name>
    <name evidence="7" type="ORF">EII34_01285</name>
</gene>
<dbReference type="GO" id="GO:0008478">
    <property type="term" value="F:pyridoxal kinase activity"/>
    <property type="evidence" value="ECO:0007669"/>
    <property type="project" value="UniProtKB-EC"/>
</dbReference>
<comment type="caution">
    <text evidence="7">The sequence shown here is derived from an EMBL/GenBank/DDBJ whole genome shotgun (WGS) entry which is preliminary data.</text>
</comment>
<dbReference type="EMBL" id="RQZG01000001">
    <property type="protein sequence ID" value="RRD07146.1"/>
    <property type="molecule type" value="Genomic_DNA"/>
</dbReference>
<dbReference type="Gene3D" id="3.40.1190.20">
    <property type="match status" value="1"/>
</dbReference>
<keyword evidence="3" id="KW-0547">Nucleotide-binding</keyword>
<dbReference type="GO" id="GO:0009443">
    <property type="term" value="P:pyridoxal 5'-phosphate salvage"/>
    <property type="evidence" value="ECO:0007669"/>
    <property type="project" value="InterPro"/>
</dbReference>
<accession>A0A3P1TE14</accession>
<dbReference type="InterPro" id="IPR004625">
    <property type="entry name" value="PyrdxlKinase"/>
</dbReference>
<evidence type="ECO:0000313" key="7">
    <source>
        <dbReference type="EMBL" id="RRD07146.1"/>
    </source>
</evidence>
<name>A0A3P1TE14_9ACTN</name>
<evidence type="ECO:0000256" key="2">
    <source>
        <dbReference type="ARBA" id="ARBA00022679"/>
    </source>
</evidence>
<evidence type="ECO:0000256" key="4">
    <source>
        <dbReference type="ARBA" id="ARBA00022777"/>
    </source>
</evidence>
<dbReference type="PANTHER" id="PTHR10534:SF2">
    <property type="entry name" value="PYRIDOXAL KINASE"/>
    <property type="match status" value="1"/>
</dbReference>
<reference evidence="7 8" key="1">
    <citation type="submission" date="2018-11" db="EMBL/GenBank/DDBJ databases">
        <title>Genomes From Bacteria Associated with the Canine Oral Cavity: a Test Case for Automated Genome-Based Taxonomic Assignment.</title>
        <authorList>
            <person name="Coil D.A."/>
            <person name="Jospin G."/>
            <person name="Darling A.E."/>
            <person name="Wallis C."/>
            <person name="Davis I.J."/>
            <person name="Harris S."/>
            <person name="Eisen J.A."/>
            <person name="Holcombe L.J."/>
            <person name="O'Flynn C."/>
        </authorList>
    </citation>
    <scope>NUCLEOTIDE SEQUENCE [LARGE SCALE GENOMIC DNA]</scope>
    <source>
        <strain evidence="7 8">OH887_COT-365</strain>
    </source>
</reference>
<dbReference type="EC" id="2.7.1.35" evidence="1"/>
<evidence type="ECO:0000259" key="6">
    <source>
        <dbReference type="Pfam" id="PF08543"/>
    </source>
</evidence>
<dbReference type="OrthoDB" id="9800808at2"/>
<dbReference type="GO" id="GO:0005829">
    <property type="term" value="C:cytosol"/>
    <property type="evidence" value="ECO:0007669"/>
    <property type="project" value="TreeGrafter"/>
</dbReference>
<evidence type="ECO:0000256" key="5">
    <source>
        <dbReference type="ARBA" id="ARBA00022840"/>
    </source>
</evidence>
<dbReference type="RefSeq" id="WP_124841971.1">
    <property type="nucleotide sequence ID" value="NZ_RQZG01000001.1"/>
</dbReference>
<dbReference type="NCBIfam" id="TIGR00687">
    <property type="entry name" value="pyridox_kin"/>
    <property type="match status" value="1"/>
</dbReference>
<keyword evidence="5" id="KW-0067">ATP-binding</keyword>
<dbReference type="Proteomes" id="UP000280819">
    <property type="component" value="Unassembled WGS sequence"/>
</dbReference>
<dbReference type="GO" id="GO:0005524">
    <property type="term" value="F:ATP binding"/>
    <property type="evidence" value="ECO:0007669"/>
    <property type="project" value="UniProtKB-KW"/>
</dbReference>
<dbReference type="InterPro" id="IPR013749">
    <property type="entry name" value="PM/HMP-P_kinase-1"/>
</dbReference>
<dbReference type="SUPFAM" id="SSF53613">
    <property type="entry name" value="Ribokinase-like"/>
    <property type="match status" value="1"/>
</dbReference>
<keyword evidence="2 7" id="KW-0808">Transferase</keyword>
<evidence type="ECO:0000256" key="3">
    <source>
        <dbReference type="ARBA" id="ARBA00022741"/>
    </source>
</evidence>
<proteinExistence type="predicted"/>
<protein>
    <recommendedName>
        <fullName evidence="1">pyridoxal kinase</fullName>
        <ecNumber evidence="1">2.7.1.35</ecNumber>
    </recommendedName>
</protein>
<evidence type="ECO:0000313" key="8">
    <source>
        <dbReference type="Proteomes" id="UP000280819"/>
    </source>
</evidence>
<dbReference type="Pfam" id="PF08543">
    <property type="entry name" value="Phos_pyr_kin"/>
    <property type="match status" value="1"/>
</dbReference>
<dbReference type="AlphaFoldDB" id="A0A3P1TE14"/>
<evidence type="ECO:0000256" key="1">
    <source>
        <dbReference type="ARBA" id="ARBA00012104"/>
    </source>
</evidence>
<dbReference type="InterPro" id="IPR029056">
    <property type="entry name" value="Ribokinase-like"/>
</dbReference>
<dbReference type="NCBIfam" id="NF004398">
    <property type="entry name" value="PRK05756.1"/>
    <property type="match status" value="1"/>
</dbReference>
<feature type="domain" description="Pyridoxamine kinase/Phosphomethylpyrimidine kinase" evidence="6">
    <location>
        <begin position="73"/>
        <end position="258"/>
    </location>
</feature>
<dbReference type="PANTHER" id="PTHR10534">
    <property type="entry name" value="PYRIDOXAL KINASE"/>
    <property type="match status" value="1"/>
</dbReference>
<organism evidence="7 8">
    <name type="scientific">Arachnia propionica</name>
    <dbReference type="NCBI Taxonomy" id="1750"/>
    <lineage>
        <taxon>Bacteria</taxon>
        <taxon>Bacillati</taxon>
        <taxon>Actinomycetota</taxon>
        <taxon>Actinomycetes</taxon>
        <taxon>Propionibacteriales</taxon>
        <taxon>Propionibacteriaceae</taxon>
        <taxon>Arachnia</taxon>
    </lineage>
</organism>
<keyword evidence="4 7" id="KW-0418">Kinase</keyword>